<sequence length="100" mass="11243">MGSILGLTPKLHESGESKRVGCISLCGDGTMRTLLYEAAQLLTRVRKWSWLKAWAMKIAKPRGMAKAKVAPARRLAVVMHRMWLDGTEFRWMREAPTSAS</sequence>
<gene>
    <name evidence="2" type="ORF">LPU83_1324</name>
</gene>
<dbReference type="KEGG" id="rhl:LPU83_1324"/>
<keyword evidence="3" id="KW-1185">Reference proteome</keyword>
<dbReference type="Proteomes" id="UP000019443">
    <property type="component" value="Chromosome"/>
</dbReference>
<dbReference type="InterPro" id="IPR047650">
    <property type="entry name" value="Transpos_IS110"/>
</dbReference>
<name>W6R6W6_9HYPH</name>
<evidence type="ECO:0000313" key="3">
    <source>
        <dbReference type="Proteomes" id="UP000019443"/>
    </source>
</evidence>
<dbReference type="Pfam" id="PF02371">
    <property type="entry name" value="Transposase_20"/>
    <property type="match status" value="1"/>
</dbReference>
<feature type="domain" description="Transposase IS116/IS110/IS902 C-terminal" evidence="1">
    <location>
        <begin position="3"/>
        <end position="48"/>
    </location>
</feature>
<dbReference type="AlphaFoldDB" id="W6R6W6"/>
<dbReference type="PANTHER" id="PTHR33055:SF3">
    <property type="entry name" value="PUTATIVE TRANSPOSASE FOR IS117-RELATED"/>
    <property type="match status" value="1"/>
</dbReference>
<protein>
    <submittedName>
        <fullName evidence="2">Transposase y4pF/y4sB</fullName>
    </submittedName>
</protein>
<dbReference type="eggNOG" id="COG3547">
    <property type="taxonomic scope" value="Bacteria"/>
</dbReference>
<dbReference type="PANTHER" id="PTHR33055">
    <property type="entry name" value="TRANSPOSASE FOR INSERTION SEQUENCE ELEMENT IS1111A"/>
    <property type="match status" value="1"/>
</dbReference>
<evidence type="ECO:0000259" key="1">
    <source>
        <dbReference type="Pfam" id="PF02371"/>
    </source>
</evidence>
<dbReference type="PATRIC" id="fig|348824.6.peg.1425"/>
<dbReference type="HOGENOM" id="CLU_036902_13_0_5"/>
<organism evidence="2 3">
    <name type="scientific">Rhizobium favelukesii</name>
    <dbReference type="NCBI Taxonomy" id="348824"/>
    <lineage>
        <taxon>Bacteria</taxon>
        <taxon>Pseudomonadati</taxon>
        <taxon>Pseudomonadota</taxon>
        <taxon>Alphaproteobacteria</taxon>
        <taxon>Hyphomicrobiales</taxon>
        <taxon>Rhizobiaceae</taxon>
        <taxon>Rhizobium/Agrobacterium group</taxon>
        <taxon>Rhizobium</taxon>
    </lineage>
</organism>
<accession>W6R6W6</accession>
<evidence type="ECO:0000313" key="2">
    <source>
        <dbReference type="EMBL" id="CDM56997.1"/>
    </source>
</evidence>
<dbReference type="GO" id="GO:0006313">
    <property type="term" value="P:DNA transposition"/>
    <property type="evidence" value="ECO:0007669"/>
    <property type="project" value="InterPro"/>
</dbReference>
<proteinExistence type="predicted"/>
<reference evidence="2" key="1">
    <citation type="submission" date="2013-11" db="EMBL/GenBank/DDBJ databases">
        <title>Draft genome sequence of the broad-host-range Rhizobium sp. LPU83 strain, a member of the low-genetic diversity Oregon-like Rhizobium sp. group.</title>
        <authorList>
            <person name="Wibberg D."/>
            <person name="Puehler A."/>
            <person name="Schlueter A."/>
        </authorList>
    </citation>
    <scope>NUCLEOTIDE SEQUENCE [LARGE SCALE GENOMIC DNA]</scope>
    <source>
        <strain evidence="2">LPU83</strain>
    </source>
</reference>
<dbReference type="InterPro" id="IPR003346">
    <property type="entry name" value="Transposase_20"/>
</dbReference>
<dbReference type="EMBL" id="HG916852">
    <property type="protein sequence ID" value="CDM56997.1"/>
    <property type="molecule type" value="Genomic_DNA"/>
</dbReference>
<dbReference type="GO" id="GO:0004803">
    <property type="term" value="F:transposase activity"/>
    <property type="evidence" value="ECO:0007669"/>
    <property type="project" value="InterPro"/>
</dbReference>
<dbReference type="GO" id="GO:0003677">
    <property type="term" value="F:DNA binding"/>
    <property type="evidence" value="ECO:0007669"/>
    <property type="project" value="InterPro"/>
</dbReference>